<gene>
    <name evidence="1" type="ORF">JWX_00016</name>
</gene>
<dbReference type="Proteomes" id="UP000031727">
    <property type="component" value="Segment"/>
</dbReference>
<dbReference type="Gene3D" id="3.30.2000.20">
    <property type="match status" value="1"/>
</dbReference>
<name>A0A0B4ZZB6_9CAUD</name>
<dbReference type="GeneID" id="26623425"/>
<accession>A0A0B4ZZB6</accession>
<sequence>MTIKNQQEAEDIMAKMLIDALAPEGIQIQVVGDAPLTAPAAADLWCRIDIQHALGGQETLANFNGVRRYNRTGTIIVQCFAPLADRGNTRSGEIAEKAVLVYEGKAGAGGVWFRNVRAIRIGAADGWFQYNAVAEFDYDLVR</sequence>
<dbReference type="EMBL" id="KP202969">
    <property type="protein sequence ID" value="AJD82782.1"/>
    <property type="molecule type" value="Genomic_DNA"/>
</dbReference>
<proteinExistence type="predicted"/>
<dbReference type="KEGG" id="vg:26623425"/>
<evidence type="ECO:0000313" key="2">
    <source>
        <dbReference type="Proteomes" id="UP000031727"/>
    </source>
</evidence>
<organism evidence="1 2">
    <name type="scientific">Achromobacter phage JWX</name>
    <dbReference type="NCBI Taxonomy" id="1589746"/>
    <lineage>
        <taxon>Viruses</taxon>
        <taxon>Duplodnaviria</taxon>
        <taxon>Heunggongvirae</taxon>
        <taxon>Uroviricota</taxon>
        <taxon>Caudoviricetes</taxon>
        <taxon>Steinhofvirus</taxon>
        <taxon>Steinhofvirus JWX</taxon>
    </lineage>
</organism>
<protein>
    <submittedName>
        <fullName evidence="1">Uncharacterized protein</fullName>
    </submittedName>
</protein>
<keyword evidence="2" id="KW-1185">Reference proteome</keyword>
<dbReference type="OrthoDB" id="11045at10239"/>
<evidence type="ECO:0000313" key="1">
    <source>
        <dbReference type="EMBL" id="AJD82782.1"/>
    </source>
</evidence>
<reference evidence="1 2" key="1">
    <citation type="submission" date="2014-11" db="EMBL/GenBank/DDBJ databases">
        <title>Characterization and genome comparisons of three Achromobacter phages of the Siphoviridae family.</title>
        <authorList>
            <person name="Dreiseikelmann B."/>
            <person name="Bunk B."/>
            <person name="Rohde M."/>
            <person name="Wittmann J."/>
        </authorList>
    </citation>
    <scope>NUCLEOTIDE SEQUENCE [LARGE SCALE GENOMIC DNA]</scope>
</reference>
<dbReference type="RefSeq" id="YP_009196201.1">
    <property type="nucleotide sequence ID" value="NC_028768.1"/>
</dbReference>